<dbReference type="Gene3D" id="3.30.450.90">
    <property type="match status" value="1"/>
</dbReference>
<evidence type="ECO:0000256" key="2">
    <source>
        <dbReference type="ARBA" id="ARBA00022741"/>
    </source>
</evidence>
<organism evidence="5 6">
    <name type="scientific">Candidatus Ryanbacteria bacterium RIFCSPHIGHO2_01_45_13</name>
    <dbReference type="NCBI Taxonomy" id="1802112"/>
    <lineage>
        <taxon>Bacteria</taxon>
        <taxon>Candidatus Ryaniibacteriota</taxon>
    </lineage>
</organism>
<dbReference type="Gene3D" id="3.30.300.160">
    <property type="entry name" value="Type II secretion system, protein E, N-terminal domain"/>
    <property type="match status" value="1"/>
</dbReference>
<keyword evidence="2" id="KW-0547">Nucleotide-binding</keyword>
<comment type="similarity">
    <text evidence="1">Belongs to the GSP E family.</text>
</comment>
<dbReference type="AlphaFoldDB" id="A0A1G2FXQ8"/>
<dbReference type="InterPro" id="IPR027417">
    <property type="entry name" value="P-loop_NTPase"/>
</dbReference>
<evidence type="ECO:0000313" key="5">
    <source>
        <dbReference type="EMBL" id="OGZ42849.1"/>
    </source>
</evidence>
<dbReference type="Pfam" id="PF00437">
    <property type="entry name" value="T2SSE"/>
    <property type="match status" value="1"/>
</dbReference>
<sequence length="563" mass="62923">MKFTRQQLQKLLVDSGYISQEDFNNAFRDAKRRKHELADTIVENGLIKDDQLGQLLAQEAGFPFVNLRVKRIEQDVLHLVPEIVARSKGIIAFQRDKNEIKVGMIDPDDLEIQHFLEKKSGESVVAYFITKGDLEEALTHYSEGFQTEFFKLLQTLENPAVPREERDTIVVDMVNRLIRYGHQNKASDIHIEPLEDNIGVRIRVDGVLHDVLTIPKNLGDLILSRIKILAKMRTDERRAAQDGRFRFTTTQETVDVRVSVVPITHGENVVMRLLSARNRQFTISDLGLSESDLNKITRAIEQPHGMVLVTGPTGSGKTTTVYAIMKIINKRSVHISTIEDPVEYDIEGISQIQVNPKTNLTFASGLRAIVRQDPDIILVGEVRDKETAGIAINSAMTGHLVLSTLHANDAATTLPRLLDMDIEPFLVASTVNVVVAQRLVRKICVRCRESYALTQEEKRAIHGELAVETAFTKKGIKKLDTLRLYRGAGCKVCGNTGYAGRVGVFEVMEMNSMIKSLIMTQSSSDTIQQAAVKSGMTTLLEGSIEKILNGTTTLEEVLRVTKE</sequence>
<evidence type="ECO:0000313" key="6">
    <source>
        <dbReference type="Proteomes" id="UP000176700"/>
    </source>
</evidence>
<dbReference type="GO" id="GO:0016887">
    <property type="term" value="F:ATP hydrolysis activity"/>
    <property type="evidence" value="ECO:0007669"/>
    <property type="project" value="TreeGrafter"/>
</dbReference>
<proteinExistence type="inferred from homology"/>
<dbReference type="Gene3D" id="3.40.50.300">
    <property type="entry name" value="P-loop containing nucleotide triphosphate hydrolases"/>
    <property type="match status" value="1"/>
</dbReference>
<dbReference type="PANTHER" id="PTHR30258:SF1">
    <property type="entry name" value="PROTEIN TRANSPORT PROTEIN HOFB HOMOLOG"/>
    <property type="match status" value="1"/>
</dbReference>
<dbReference type="FunFam" id="3.40.50.300:FF:000398">
    <property type="entry name" value="Type IV pilus assembly ATPase PilB"/>
    <property type="match status" value="1"/>
</dbReference>
<dbReference type="InterPro" id="IPR037257">
    <property type="entry name" value="T2SS_E_N_sf"/>
</dbReference>
<gene>
    <name evidence="5" type="ORF">A2W41_01860</name>
</gene>
<accession>A0A1G2FXQ8</accession>
<keyword evidence="3" id="KW-0067">ATP-binding</keyword>
<name>A0A1G2FXQ8_9BACT</name>
<dbReference type="InterPro" id="IPR001482">
    <property type="entry name" value="T2SS/T4SS_dom"/>
</dbReference>
<dbReference type="SUPFAM" id="SSF160246">
    <property type="entry name" value="EspE N-terminal domain-like"/>
    <property type="match status" value="1"/>
</dbReference>
<dbReference type="SUPFAM" id="SSF52540">
    <property type="entry name" value="P-loop containing nucleoside triphosphate hydrolases"/>
    <property type="match status" value="1"/>
</dbReference>
<dbReference type="PANTHER" id="PTHR30258">
    <property type="entry name" value="TYPE II SECRETION SYSTEM PROTEIN GSPE-RELATED"/>
    <property type="match status" value="1"/>
</dbReference>
<reference evidence="5 6" key="1">
    <citation type="journal article" date="2016" name="Nat. Commun.">
        <title>Thousands of microbial genomes shed light on interconnected biogeochemical processes in an aquifer system.</title>
        <authorList>
            <person name="Anantharaman K."/>
            <person name="Brown C.T."/>
            <person name="Hug L.A."/>
            <person name="Sharon I."/>
            <person name="Castelle C.J."/>
            <person name="Probst A.J."/>
            <person name="Thomas B.C."/>
            <person name="Singh A."/>
            <person name="Wilkins M.J."/>
            <person name="Karaoz U."/>
            <person name="Brodie E.L."/>
            <person name="Williams K.H."/>
            <person name="Hubbard S.S."/>
            <person name="Banfield J.F."/>
        </authorList>
    </citation>
    <scope>NUCLEOTIDE SEQUENCE [LARGE SCALE GENOMIC DNA]</scope>
</reference>
<evidence type="ECO:0000256" key="3">
    <source>
        <dbReference type="ARBA" id="ARBA00022840"/>
    </source>
</evidence>
<comment type="caution">
    <text evidence="5">The sequence shown here is derived from an EMBL/GenBank/DDBJ whole genome shotgun (WGS) entry which is preliminary data.</text>
</comment>
<evidence type="ECO:0000259" key="4">
    <source>
        <dbReference type="PROSITE" id="PS00662"/>
    </source>
</evidence>
<dbReference type="EMBL" id="MHNI01000012">
    <property type="protein sequence ID" value="OGZ42849.1"/>
    <property type="molecule type" value="Genomic_DNA"/>
</dbReference>
<protein>
    <recommendedName>
        <fullName evidence="4">Bacterial type II secretion system protein E domain-containing protein</fullName>
    </recommendedName>
</protein>
<dbReference type="InterPro" id="IPR007831">
    <property type="entry name" value="T2SS_GspE_N"/>
</dbReference>
<dbReference type="Pfam" id="PF05157">
    <property type="entry name" value="MshEN"/>
    <property type="match status" value="1"/>
</dbReference>
<dbReference type="Proteomes" id="UP000176700">
    <property type="component" value="Unassembled WGS sequence"/>
</dbReference>
<dbReference type="InterPro" id="IPR003593">
    <property type="entry name" value="AAA+_ATPase"/>
</dbReference>
<feature type="domain" description="Bacterial type II secretion system protein E" evidence="4">
    <location>
        <begin position="370"/>
        <end position="384"/>
    </location>
</feature>
<dbReference type="GO" id="GO:0005886">
    <property type="term" value="C:plasma membrane"/>
    <property type="evidence" value="ECO:0007669"/>
    <property type="project" value="TreeGrafter"/>
</dbReference>
<dbReference type="CDD" id="cd01129">
    <property type="entry name" value="PulE-GspE-like"/>
    <property type="match status" value="1"/>
</dbReference>
<dbReference type="GO" id="GO:0005524">
    <property type="term" value="F:ATP binding"/>
    <property type="evidence" value="ECO:0007669"/>
    <property type="project" value="UniProtKB-KW"/>
</dbReference>
<dbReference type="PROSITE" id="PS00662">
    <property type="entry name" value="T2SP_E"/>
    <property type="match status" value="1"/>
</dbReference>
<dbReference type="SMART" id="SM00382">
    <property type="entry name" value="AAA"/>
    <property type="match status" value="1"/>
</dbReference>
<evidence type="ECO:0000256" key="1">
    <source>
        <dbReference type="ARBA" id="ARBA00006611"/>
    </source>
</evidence>